<keyword evidence="2" id="KW-1185">Reference proteome</keyword>
<gene>
    <name evidence="1" type="ORF">FSPOR_4211</name>
</gene>
<evidence type="ECO:0000313" key="2">
    <source>
        <dbReference type="Proteomes" id="UP000266152"/>
    </source>
</evidence>
<comment type="caution">
    <text evidence="1">The sequence shown here is derived from an EMBL/GenBank/DDBJ whole genome shotgun (WGS) entry which is preliminary data.</text>
</comment>
<dbReference type="STRING" id="5514.A0A395SDG4"/>
<dbReference type="EMBL" id="PXOF01000054">
    <property type="protein sequence ID" value="RGP70099.1"/>
    <property type="molecule type" value="Genomic_DNA"/>
</dbReference>
<dbReference type="Proteomes" id="UP000266152">
    <property type="component" value="Unassembled WGS sequence"/>
</dbReference>
<reference evidence="1 2" key="1">
    <citation type="journal article" date="2018" name="PLoS Pathog.">
        <title>Evolution of structural diversity of trichothecenes, a family of toxins produced by plant pathogenic and entomopathogenic fungi.</title>
        <authorList>
            <person name="Proctor R.H."/>
            <person name="McCormick S.P."/>
            <person name="Kim H.S."/>
            <person name="Cardoza R.E."/>
            <person name="Stanley A.M."/>
            <person name="Lindo L."/>
            <person name="Kelly A."/>
            <person name="Brown D.W."/>
            <person name="Lee T."/>
            <person name="Vaughan M.M."/>
            <person name="Alexander N.J."/>
            <person name="Busman M."/>
            <person name="Gutierrez S."/>
        </authorList>
    </citation>
    <scope>NUCLEOTIDE SEQUENCE [LARGE SCALE GENOMIC DNA]</scope>
    <source>
        <strain evidence="1 2">NRRL 3299</strain>
    </source>
</reference>
<protein>
    <submittedName>
        <fullName evidence="1">Uncharacterized protein</fullName>
    </submittedName>
</protein>
<proteinExistence type="predicted"/>
<organism evidence="1 2">
    <name type="scientific">Fusarium sporotrichioides</name>
    <dbReference type="NCBI Taxonomy" id="5514"/>
    <lineage>
        <taxon>Eukaryota</taxon>
        <taxon>Fungi</taxon>
        <taxon>Dikarya</taxon>
        <taxon>Ascomycota</taxon>
        <taxon>Pezizomycotina</taxon>
        <taxon>Sordariomycetes</taxon>
        <taxon>Hypocreomycetidae</taxon>
        <taxon>Hypocreales</taxon>
        <taxon>Nectriaceae</taxon>
        <taxon>Fusarium</taxon>
    </lineage>
</organism>
<sequence>MEPIKKNNPILASIAAWAKEKSDMIEFAYNTTGGWEGWAQVELAARLYKDHGYKYGPNQQSKIVREVPIYTSSNRSAADIAIYKNGDPAQGALIFELKCESYKSTDRFKKNVLLDWEKVTGGLKPEFRSADIWVIGLAISNDANQAMETMDPDFDEYQYDSGPVTIWWKQTEVRR</sequence>
<name>A0A395SDG4_FUSSP</name>
<accession>A0A395SDG4</accession>
<evidence type="ECO:0000313" key="1">
    <source>
        <dbReference type="EMBL" id="RGP70099.1"/>
    </source>
</evidence>
<dbReference type="AlphaFoldDB" id="A0A395SDG4"/>